<proteinExistence type="predicted"/>
<evidence type="ECO:0000313" key="2">
    <source>
        <dbReference type="Proteomes" id="UP000238882"/>
    </source>
</evidence>
<dbReference type="InterPro" id="IPR005501">
    <property type="entry name" value="LamB/YcsF/PxpA-like"/>
</dbReference>
<evidence type="ECO:0000313" key="1">
    <source>
        <dbReference type="EMBL" id="PQJ80608.1"/>
    </source>
</evidence>
<dbReference type="NCBIfam" id="NF003814">
    <property type="entry name" value="PRK05406.1-3"/>
    <property type="match status" value="1"/>
</dbReference>
<dbReference type="GO" id="GO:0005975">
    <property type="term" value="P:carbohydrate metabolic process"/>
    <property type="evidence" value="ECO:0007669"/>
    <property type="project" value="InterPro"/>
</dbReference>
<reference evidence="1 2" key="1">
    <citation type="submission" date="2016-12" db="EMBL/GenBank/DDBJ databases">
        <title>Trade-off between light-utilization and light-protection in marine flavobacteria.</title>
        <authorList>
            <person name="Kumagai Y."/>
            <person name="Yoshizawa S."/>
            <person name="Kogure K."/>
            <person name="Iwasaki W."/>
        </authorList>
    </citation>
    <scope>NUCLEOTIDE SEQUENCE [LARGE SCALE GENOMIC DNA]</scope>
    <source>
        <strain evidence="1 2">NBRC 108759</strain>
    </source>
</reference>
<dbReference type="RefSeq" id="WP_105017210.1">
    <property type="nucleotide sequence ID" value="NZ_MSCN01000001.1"/>
</dbReference>
<dbReference type="Gene3D" id="3.20.20.370">
    <property type="entry name" value="Glycoside hydrolase/deacetylase"/>
    <property type="match status" value="1"/>
</dbReference>
<dbReference type="AlphaFoldDB" id="A0A2S7WSN4"/>
<keyword evidence="2" id="KW-1185">Reference proteome</keyword>
<dbReference type="InterPro" id="IPR011330">
    <property type="entry name" value="Glyco_hydro/deAcase_b/a-brl"/>
</dbReference>
<comment type="caution">
    <text evidence="1">The sequence shown here is derived from an EMBL/GenBank/DDBJ whole genome shotgun (WGS) entry which is preliminary data.</text>
</comment>
<dbReference type="PANTHER" id="PTHR30292">
    <property type="entry name" value="UNCHARACTERIZED PROTEIN YBGL-RELATED"/>
    <property type="match status" value="1"/>
</dbReference>
<accession>A0A2S7WSN4</accession>
<dbReference type="OrthoDB" id="9773478at2"/>
<dbReference type="SUPFAM" id="SSF88713">
    <property type="entry name" value="Glycoside hydrolase/deacetylase"/>
    <property type="match status" value="1"/>
</dbReference>
<organism evidence="1 2">
    <name type="scientific">Polaribacter porphyrae</name>
    <dbReference type="NCBI Taxonomy" id="1137780"/>
    <lineage>
        <taxon>Bacteria</taxon>
        <taxon>Pseudomonadati</taxon>
        <taxon>Bacteroidota</taxon>
        <taxon>Flavobacteriia</taxon>
        <taxon>Flavobacteriales</taxon>
        <taxon>Flavobacteriaceae</taxon>
    </lineage>
</organism>
<dbReference type="PANTHER" id="PTHR30292:SF0">
    <property type="entry name" value="5-OXOPROLINASE SUBUNIT A"/>
    <property type="match status" value="1"/>
</dbReference>
<gene>
    <name evidence="1" type="ORF">BTO18_16125</name>
</gene>
<dbReference type="CDD" id="cd10801">
    <property type="entry name" value="LamB_YcsF_like_1"/>
    <property type="match status" value="1"/>
</dbReference>
<sequence>MKIDINCDVGEGILNEHLIMQYISSCNIACGGHFGDKNSIDKTIKLAIENNVKIGAHPSYPDKENFGRKLMQISDNDLRDSICSQLDLFLERLSKVDVKLHHIKPHGALYNAIAIDEKLATKFIEITKEYLNDVFLYVSYNSVIEKVALKMNIKIKYEAFADRNYTDSLTLVSRNHKNALLIDKNDVFNHVLNMVKYQKVKTISGLEKLIKVDTFCIHSDTKNALEIVKYLHQNLEKEGFKIE</sequence>
<dbReference type="EMBL" id="MSCN01000001">
    <property type="protein sequence ID" value="PQJ80608.1"/>
    <property type="molecule type" value="Genomic_DNA"/>
</dbReference>
<name>A0A2S7WSN4_9FLAO</name>
<protein>
    <submittedName>
        <fullName evidence="1">Lactam utilization protein LamB</fullName>
    </submittedName>
</protein>
<dbReference type="Pfam" id="PF03746">
    <property type="entry name" value="LamB_YcsF"/>
    <property type="match status" value="1"/>
</dbReference>
<dbReference type="Proteomes" id="UP000238882">
    <property type="component" value="Unassembled WGS sequence"/>
</dbReference>
<dbReference type="NCBIfam" id="NF003816">
    <property type="entry name" value="PRK05406.1-5"/>
    <property type="match status" value="1"/>
</dbReference>